<dbReference type="PANTHER" id="PTHR31920">
    <property type="entry name" value="B3 DOMAIN-CONTAINING"/>
    <property type="match status" value="1"/>
</dbReference>
<dbReference type="GO" id="GO:0003677">
    <property type="term" value="F:DNA binding"/>
    <property type="evidence" value="ECO:0007669"/>
    <property type="project" value="UniProtKB-KW"/>
</dbReference>
<dbReference type="GO" id="GO:0005634">
    <property type="term" value="C:nucleus"/>
    <property type="evidence" value="ECO:0007669"/>
    <property type="project" value="UniProtKB-SubCell"/>
</dbReference>
<feature type="domain" description="TF-B3" evidence="7">
    <location>
        <begin position="351"/>
        <end position="445"/>
    </location>
</feature>
<feature type="domain" description="TF-B3" evidence="7">
    <location>
        <begin position="5"/>
        <end position="103"/>
    </location>
</feature>
<feature type="domain" description="TF-B3" evidence="7">
    <location>
        <begin position="192"/>
        <end position="291"/>
    </location>
</feature>
<dbReference type="PROSITE" id="PS50863">
    <property type="entry name" value="B3"/>
    <property type="match status" value="5"/>
</dbReference>
<evidence type="ECO:0000313" key="9">
    <source>
        <dbReference type="Proteomes" id="UP001345219"/>
    </source>
</evidence>
<accession>A0AAN7K6N1</accession>
<dbReference type="Proteomes" id="UP001345219">
    <property type="component" value="Chromosome 5"/>
</dbReference>
<dbReference type="PANTHER" id="PTHR31920:SF37">
    <property type="entry name" value="B3 DOMAIN-CONTAINING TRANSCRIPTION FACTOR VRN1"/>
    <property type="match status" value="1"/>
</dbReference>
<evidence type="ECO:0000256" key="1">
    <source>
        <dbReference type="ARBA" id="ARBA00004123"/>
    </source>
</evidence>
<keyword evidence="9" id="KW-1185">Reference proteome</keyword>
<keyword evidence="5" id="KW-0539">Nucleus</keyword>
<keyword evidence="4" id="KW-0804">Transcription</keyword>
<dbReference type="AlphaFoldDB" id="A0AAN7K6N1"/>
<dbReference type="InterPro" id="IPR015300">
    <property type="entry name" value="DNA-bd_pseudobarrel_sf"/>
</dbReference>
<proteinExistence type="predicted"/>
<keyword evidence="2" id="KW-0805">Transcription regulation</keyword>
<reference evidence="8 9" key="1">
    <citation type="journal article" date="2023" name="Hortic Res">
        <title>Pangenome of water caltrop reveals structural variations and asymmetric subgenome divergence after allopolyploidization.</title>
        <authorList>
            <person name="Zhang X."/>
            <person name="Chen Y."/>
            <person name="Wang L."/>
            <person name="Yuan Y."/>
            <person name="Fang M."/>
            <person name="Shi L."/>
            <person name="Lu R."/>
            <person name="Comes H.P."/>
            <person name="Ma Y."/>
            <person name="Chen Y."/>
            <person name="Huang G."/>
            <person name="Zhou Y."/>
            <person name="Zheng Z."/>
            <person name="Qiu Y."/>
        </authorList>
    </citation>
    <scope>NUCLEOTIDE SEQUENCE [LARGE SCALE GENOMIC DNA]</scope>
    <source>
        <tissue evidence="8">Roots</tissue>
    </source>
</reference>
<dbReference type="SMART" id="SM01019">
    <property type="entry name" value="B3"/>
    <property type="match status" value="5"/>
</dbReference>
<evidence type="ECO:0000259" key="7">
    <source>
        <dbReference type="PROSITE" id="PS50863"/>
    </source>
</evidence>
<feature type="domain" description="TF-B3" evidence="7">
    <location>
        <begin position="650"/>
        <end position="744"/>
    </location>
</feature>
<comment type="subcellular location">
    <subcellularLocation>
        <location evidence="1">Nucleus</location>
    </subcellularLocation>
</comment>
<evidence type="ECO:0000256" key="3">
    <source>
        <dbReference type="ARBA" id="ARBA00023125"/>
    </source>
</evidence>
<sequence length="760" mass="86432">MESSHFFKIILYDTIQSGKLMIPKKFLRKYGTELRKSDTVILKVPTHDSWKMELMKSHDSVWLDKGWPDFLNFYSIKHGHFLVFRPEFGTSSNEFYVVIFDKSCTEIEYPLKSHLSSREVKVENNETPVETAAYQPSKRKMKSKTHLQNGSSSAACFVERVGRTSYEGSLLRAKRNEAVQRAKSFKSLEPYFMTVMQPCYIRPPYTMSVPGRFMKKYIGKESGEVQLHVSDGKSWTVTYLIGKGRRRVEAQFGCWKPFVVDNDLDLGDICIFELIRTPRSPSFKVTILRAHKAGRSNGMLGHNSFKLKDETASSGLEASMAKSKVGRAIKKQKIDRGFEVEPSWCVSEHPFFQATVSKSSISHERMNVPAWFTREHLNPKKPIVILKIDDQIWVTKLSMSSVGSRAYFGKGFNGFLKENWLDVGDVCTFELIQRDEMAKAKSKRGGEKSEKSTGMESHHSCGHHSPSPGGDYGVEFFKVFLPSFSSDQLLIPPGFAKQINGKIPKKATIADCHGRSWSVQLIQSGSGTFIKNGWEEFAADNSLEFGDFLIFCYHHSNSVFHVKIFGKNGCKKQMECPANNASSIIKIEDGDAVLVKKSVERIQSGNCSGRPIRNCRRKYAKSGLDDLHNSCADNNATQKSRLREDLMPKLPHFVGVVTKRNKTRMEVPSSFVKAHNIKLMSRVMLRDEKGNLWPSRTATRPQLAFCQGWSDFWCENLRRTGMYLFEFVLGEGNSCREVIVRAIPMDIEIERLHSHWVVKA</sequence>
<dbReference type="EMBL" id="JAXIOK010000010">
    <property type="protein sequence ID" value="KAK4760869.1"/>
    <property type="molecule type" value="Genomic_DNA"/>
</dbReference>
<protein>
    <recommendedName>
        <fullName evidence="7">TF-B3 domain-containing protein</fullName>
    </recommendedName>
</protein>
<name>A0AAN7K6N1_9MYRT</name>
<evidence type="ECO:0000256" key="5">
    <source>
        <dbReference type="ARBA" id="ARBA00023242"/>
    </source>
</evidence>
<keyword evidence="3" id="KW-0238">DNA-binding</keyword>
<organism evidence="8 9">
    <name type="scientific">Trapa incisa</name>
    <dbReference type="NCBI Taxonomy" id="236973"/>
    <lineage>
        <taxon>Eukaryota</taxon>
        <taxon>Viridiplantae</taxon>
        <taxon>Streptophyta</taxon>
        <taxon>Embryophyta</taxon>
        <taxon>Tracheophyta</taxon>
        <taxon>Spermatophyta</taxon>
        <taxon>Magnoliopsida</taxon>
        <taxon>eudicotyledons</taxon>
        <taxon>Gunneridae</taxon>
        <taxon>Pentapetalae</taxon>
        <taxon>rosids</taxon>
        <taxon>malvids</taxon>
        <taxon>Myrtales</taxon>
        <taxon>Lythraceae</taxon>
        <taxon>Trapa</taxon>
    </lineage>
</organism>
<comment type="caution">
    <text evidence="8">The sequence shown here is derived from an EMBL/GenBank/DDBJ whole genome shotgun (WGS) entry which is preliminary data.</text>
</comment>
<evidence type="ECO:0000256" key="6">
    <source>
        <dbReference type="SAM" id="MobiDB-lite"/>
    </source>
</evidence>
<feature type="compositionally biased region" description="Basic and acidic residues" evidence="6">
    <location>
        <begin position="439"/>
        <end position="459"/>
    </location>
</feature>
<evidence type="ECO:0000313" key="8">
    <source>
        <dbReference type="EMBL" id="KAK4760869.1"/>
    </source>
</evidence>
<dbReference type="InterPro" id="IPR050655">
    <property type="entry name" value="Plant_B3_domain"/>
</dbReference>
<gene>
    <name evidence="8" type="ORF">SAY87_005762</name>
</gene>
<dbReference type="SUPFAM" id="SSF101936">
    <property type="entry name" value="DNA-binding pseudobarrel domain"/>
    <property type="match status" value="5"/>
</dbReference>
<feature type="domain" description="TF-B3" evidence="7">
    <location>
        <begin position="474"/>
        <end position="568"/>
    </location>
</feature>
<dbReference type="Pfam" id="PF02362">
    <property type="entry name" value="B3"/>
    <property type="match status" value="4"/>
</dbReference>
<dbReference type="Gene3D" id="2.40.330.10">
    <property type="entry name" value="DNA-binding pseudobarrel domain"/>
    <property type="match status" value="5"/>
</dbReference>
<dbReference type="InterPro" id="IPR003340">
    <property type="entry name" value="B3_DNA-bd"/>
</dbReference>
<feature type="region of interest" description="Disordered" evidence="6">
    <location>
        <begin position="439"/>
        <end position="465"/>
    </location>
</feature>
<evidence type="ECO:0000256" key="4">
    <source>
        <dbReference type="ARBA" id="ARBA00023163"/>
    </source>
</evidence>
<evidence type="ECO:0000256" key="2">
    <source>
        <dbReference type="ARBA" id="ARBA00023015"/>
    </source>
</evidence>
<dbReference type="CDD" id="cd10017">
    <property type="entry name" value="B3_DNA"/>
    <property type="match status" value="5"/>
</dbReference>